<gene>
    <name evidence="1" type="ORF">SEPMUDRAFT_151183</name>
</gene>
<dbReference type="EMBL" id="KB456268">
    <property type="protein sequence ID" value="EMF10165.1"/>
    <property type="molecule type" value="Genomic_DNA"/>
</dbReference>
<dbReference type="HOGENOM" id="CLU_2211630_0_0_1"/>
<dbReference type="AlphaFoldDB" id="M3BU24"/>
<reference evidence="1 2" key="1">
    <citation type="journal article" date="2012" name="PLoS Pathog.">
        <title>Diverse lifestyles and strategies of plant pathogenesis encoded in the genomes of eighteen Dothideomycetes fungi.</title>
        <authorList>
            <person name="Ohm R.A."/>
            <person name="Feau N."/>
            <person name="Henrissat B."/>
            <person name="Schoch C.L."/>
            <person name="Horwitz B.A."/>
            <person name="Barry K.W."/>
            <person name="Condon B.J."/>
            <person name="Copeland A.C."/>
            <person name="Dhillon B."/>
            <person name="Glaser F."/>
            <person name="Hesse C.N."/>
            <person name="Kosti I."/>
            <person name="LaButti K."/>
            <person name="Lindquist E.A."/>
            <person name="Lucas S."/>
            <person name="Salamov A.A."/>
            <person name="Bradshaw R.E."/>
            <person name="Ciuffetti L."/>
            <person name="Hamelin R.C."/>
            <person name="Kema G.H.J."/>
            <person name="Lawrence C."/>
            <person name="Scott J.A."/>
            <person name="Spatafora J.W."/>
            <person name="Turgeon B.G."/>
            <person name="de Wit P.J.G.M."/>
            <person name="Zhong S."/>
            <person name="Goodwin S.B."/>
            <person name="Grigoriev I.V."/>
        </authorList>
    </citation>
    <scope>NUCLEOTIDE SEQUENCE [LARGE SCALE GENOMIC DNA]</scope>
    <source>
        <strain evidence="1 2">SO2202</strain>
    </source>
</reference>
<protein>
    <submittedName>
        <fullName evidence="1">Uncharacterized protein</fullName>
    </submittedName>
</protein>
<dbReference type="Proteomes" id="UP000016931">
    <property type="component" value="Unassembled WGS sequence"/>
</dbReference>
<sequence length="107" mass="11749">MLPSVKNYQSVFARVVRSSLTPSHLMSLTDLGSEGKVFETVGRTAMRPPSAAGDCPLHPHDDLVKDHIYAMCIHPPEGSMSSAGVEVKTGRQAFEILRKTARRQETE</sequence>
<accession>M3BU24</accession>
<evidence type="ECO:0000313" key="1">
    <source>
        <dbReference type="EMBL" id="EMF10165.1"/>
    </source>
</evidence>
<dbReference type="GeneID" id="27903792"/>
<keyword evidence="2" id="KW-1185">Reference proteome</keyword>
<evidence type="ECO:0000313" key="2">
    <source>
        <dbReference type="Proteomes" id="UP000016931"/>
    </source>
</evidence>
<name>M3BU24_SPHMS</name>
<proteinExistence type="predicted"/>
<organism evidence="1 2">
    <name type="scientific">Sphaerulina musiva (strain SO2202)</name>
    <name type="common">Poplar stem canker fungus</name>
    <name type="synonym">Septoria musiva</name>
    <dbReference type="NCBI Taxonomy" id="692275"/>
    <lineage>
        <taxon>Eukaryota</taxon>
        <taxon>Fungi</taxon>
        <taxon>Dikarya</taxon>
        <taxon>Ascomycota</taxon>
        <taxon>Pezizomycotina</taxon>
        <taxon>Dothideomycetes</taxon>
        <taxon>Dothideomycetidae</taxon>
        <taxon>Mycosphaerellales</taxon>
        <taxon>Mycosphaerellaceae</taxon>
        <taxon>Sphaerulina</taxon>
    </lineage>
</organism>
<dbReference type="RefSeq" id="XP_016758286.1">
    <property type="nucleotide sequence ID" value="XM_016906655.1"/>
</dbReference>